<organism evidence="2 3">
    <name type="scientific">Litoribrevibacter euphylliae</name>
    <dbReference type="NCBI Taxonomy" id="1834034"/>
    <lineage>
        <taxon>Bacteria</taxon>
        <taxon>Pseudomonadati</taxon>
        <taxon>Pseudomonadota</taxon>
        <taxon>Gammaproteobacteria</taxon>
        <taxon>Oceanospirillales</taxon>
        <taxon>Oceanospirillaceae</taxon>
        <taxon>Litoribrevibacter</taxon>
    </lineage>
</organism>
<comment type="caution">
    <text evidence="2">The sequence shown here is derived from an EMBL/GenBank/DDBJ whole genome shotgun (WGS) entry which is preliminary data.</text>
</comment>
<dbReference type="SUPFAM" id="SSF53822">
    <property type="entry name" value="Periplasmic binding protein-like I"/>
    <property type="match status" value="1"/>
</dbReference>
<name>A0ABV7HLC9_9GAMM</name>
<dbReference type="Gene3D" id="3.40.50.2300">
    <property type="match status" value="2"/>
</dbReference>
<dbReference type="PANTHER" id="PTHR38038">
    <property type="entry name" value="PENICILLIN-BINDING PROTEIN ACTIVATOR LPOA"/>
    <property type="match status" value="1"/>
</dbReference>
<evidence type="ECO:0000313" key="3">
    <source>
        <dbReference type="Proteomes" id="UP001595476"/>
    </source>
</evidence>
<gene>
    <name evidence="2" type="ORF">ACFOEK_21095</name>
</gene>
<protein>
    <submittedName>
        <fullName evidence="2">Penicillin-binding protein activator</fullName>
    </submittedName>
</protein>
<dbReference type="PANTHER" id="PTHR38038:SF1">
    <property type="entry name" value="PENICILLIN-BINDING PROTEIN ACTIVATOR LPOA"/>
    <property type="match status" value="1"/>
</dbReference>
<dbReference type="CDD" id="cd06339">
    <property type="entry name" value="PBP1_YraM_LppC_lipoprotein-like"/>
    <property type="match status" value="1"/>
</dbReference>
<reference evidence="3" key="1">
    <citation type="journal article" date="2019" name="Int. J. Syst. Evol. Microbiol.">
        <title>The Global Catalogue of Microorganisms (GCM) 10K type strain sequencing project: providing services to taxonomists for standard genome sequencing and annotation.</title>
        <authorList>
            <consortium name="The Broad Institute Genomics Platform"/>
            <consortium name="The Broad Institute Genome Sequencing Center for Infectious Disease"/>
            <person name="Wu L."/>
            <person name="Ma J."/>
        </authorList>
    </citation>
    <scope>NUCLEOTIDE SEQUENCE [LARGE SCALE GENOMIC DNA]</scope>
    <source>
        <strain evidence="3">KCTC 52438</strain>
    </source>
</reference>
<dbReference type="Pfam" id="PF04348">
    <property type="entry name" value="LppC"/>
    <property type="match status" value="1"/>
</dbReference>
<dbReference type="Proteomes" id="UP001595476">
    <property type="component" value="Unassembled WGS sequence"/>
</dbReference>
<dbReference type="RefSeq" id="WP_386723471.1">
    <property type="nucleotide sequence ID" value="NZ_JBHRSZ010000010.1"/>
</dbReference>
<dbReference type="InterPro" id="IPR028082">
    <property type="entry name" value="Peripla_BP_I"/>
</dbReference>
<keyword evidence="1" id="KW-0472">Membrane</keyword>
<dbReference type="Gene3D" id="1.25.40.650">
    <property type="match status" value="1"/>
</dbReference>
<evidence type="ECO:0000313" key="2">
    <source>
        <dbReference type="EMBL" id="MFC3153549.1"/>
    </source>
</evidence>
<dbReference type="EMBL" id="JBHRSZ010000010">
    <property type="protein sequence ID" value="MFC3153549.1"/>
    <property type="molecule type" value="Genomic_DNA"/>
</dbReference>
<evidence type="ECO:0000256" key="1">
    <source>
        <dbReference type="ARBA" id="ARBA00023136"/>
    </source>
</evidence>
<proteinExistence type="predicted"/>
<dbReference type="InterPro" id="IPR007443">
    <property type="entry name" value="LpoA"/>
</dbReference>
<accession>A0ABV7HLC9</accession>
<keyword evidence="3" id="KW-1185">Reference proteome</keyword>
<sequence length="581" mass="65928">MLLLSACSSTPPKTGATPQLSESYIEQLLNQANQSTPEQATELRLKAARELWDQKRHDESLRITNQITPAQLTNDLHKAQYLFLKSTNLAQLELEESMVWMEQMSSDHLALLNQTDQWLWQRHYAAALILQGDINHAISLLEHQRPLLEELEQQELTHFLWKTLSSQDIKTLAQSLQTSPDKVTEGWLKLALVLHGETADRFKSLALNQWLSNFPNHPANTPLPEEAGQLATTDDTSINRIALLLPLDGRFANVGKAITQGFLMAAYQLNEDIRPDIQIINSLEGSFLNTYNSIEADLIIGPLSPAHIHQLESLPNLPIPTIALNSLSLTEPPVNLFSMNLQAEDEARTMANYATKQGYSKGAILTYDSKKGQKLANTFETAFTNEQRSIAYTQSFEKNWASSLKKLLEIDKSDNRARKLSRLVRSPIEYTARKRDDIEFIYTPLKYKDLRQTNPLMAFFFANDIQVLSNSDVVSRLYSGKRDKDLNGIAFSDYRWQPEMHDTHSLPNKNDPSSKLYSWGADAFSIAIQLPELITMQNQQVQAFGSKVHFDGKSNFIREFPISLVRNGKPYEKTTQQLEIN</sequence>